<dbReference type="RefSeq" id="WP_093073350.1">
    <property type="nucleotide sequence ID" value="NZ_FOGV01000017.1"/>
</dbReference>
<dbReference type="EMBL" id="FOGV01000017">
    <property type="protein sequence ID" value="SES15155.1"/>
    <property type="molecule type" value="Genomic_DNA"/>
</dbReference>
<evidence type="ECO:0000313" key="12">
    <source>
        <dbReference type="EMBL" id="SES15155.1"/>
    </source>
</evidence>
<feature type="transmembrane region" description="Helical" evidence="10">
    <location>
        <begin position="6"/>
        <end position="22"/>
    </location>
</feature>
<keyword evidence="2" id="KW-0813">Transport</keyword>
<keyword evidence="7" id="KW-0406">Ion transport</keyword>
<feature type="transmembrane region" description="Helical" evidence="10">
    <location>
        <begin position="364"/>
        <end position="384"/>
    </location>
</feature>
<accession>A0A1H9V090</accession>
<gene>
    <name evidence="12" type="ORF">SAMN05444126_11712</name>
</gene>
<evidence type="ECO:0000256" key="9">
    <source>
        <dbReference type="ARBA" id="ARBA00023201"/>
    </source>
</evidence>
<dbReference type="GO" id="GO:0005886">
    <property type="term" value="C:plasma membrane"/>
    <property type="evidence" value="ECO:0007669"/>
    <property type="project" value="UniProtKB-SubCell"/>
</dbReference>
<feature type="transmembrane region" description="Helical" evidence="10">
    <location>
        <begin position="108"/>
        <end position="125"/>
    </location>
</feature>
<dbReference type="STRING" id="1464123.SAMN05444126_11712"/>
<keyword evidence="4 10" id="KW-0812">Transmembrane</keyword>
<dbReference type="InterPro" id="IPR018422">
    <property type="entry name" value="Cation/H_exchanger_CPA1"/>
</dbReference>
<dbReference type="Pfam" id="PF00999">
    <property type="entry name" value="Na_H_Exchanger"/>
    <property type="match status" value="1"/>
</dbReference>
<evidence type="ECO:0000256" key="8">
    <source>
        <dbReference type="ARBA" id="ARBA00023136"/>
    </source>
</evidence>
<feature type="transmembrane region" description="Helical" evidence="10">
    <location>
        <begin position="335"/>
        <end position="352"/>
    </location>
</feature>
<keyword evidence="3" id="KW-1003">Cell membrane</keyword>
<evidence type="ECO:0000256" key="3">
    <source>
        <dbReference type="ARBA" id="ARBA00022475"/>
    </source>
</evidence>
<keyword evidence="8 10" id="KW-0472">Membrane</keyword>
<feature type="transmembrane region" description="Helical" evidence="10">
    <location>
        <begin position="83"/>
        <end position="102"/>
    </location>
</feature>
<reference evidence="13" key="1">
    <citation type="submission" date="2016-10" db="EMBL/GenBank/DDBJ databases">
        <authorList>
            <person name="de Groot N.N."/>
        </authorList>
    </citation>
    <scope>NUCLEOTIDE SEQUENCE [LARGE SCALE GENOMIC DNA]</scope>
    <source>
        <strain evidence="13">10nlg</strain>
    </source>
</reference>
<evidence type="ECO:0000256" key="10">
    <source>
        <dbReference type="SAM" id="Phobius"/>
    </source>
</evidence>
<sequence length="393" mass="42910">MTIAPYIFLLFIGYIVYTFDRHKEVIPVPPVLVFIGIVLSFIPFFQAVDVTADLIYHVMLPAILFVSAYEFPIEKLKRYAGNIFVLGTIGMLATVVVTGLFIFSSLSFFLSLPLLAAFLIAAVLVPTDPVSVVQILSKDLNDELVTTTVEGESMLNDGTSIVVFTFILQAYLGSAMTLPQAALELLFVSAGGIAVGAAGGWLYNKAVPLTHERLYQVMLSIILVYGVFLTAEAVHVSGVLAVISTGLIVSLTFSRSHREDHFRESLDGFWKTIEISVLSLLFLLIGITAAPYLVHSYWLAVVILFIITLFTRWLVVAGLLSLLPLNPSPTNKESFLISLTGVKGAVSVYFILKMQEQTASDTELITAIAFSAVILSLIVQSLVIHPAALKMRE</sequence>
<dbReference type="InterPro" id="IPR006153">
    <property type="entry name" value="Cation/H_exchanger_TM"/>
</dbReference>
<keyword evidence="5 10" id="KW-1133">Transmembrane helix</keyword>
<feature type="transmembrane region" description="Helical" evidence="10">
    <location>
        <begin position="300"/>
        <end position="323"/>
    </location>
</feature>
<evidence type="ECO:0000313" key="13">
    <source>
        <dbReference type="Proteomes" id="UP000199318"/>
    </source>
</evidence>
<dbReference type="GO" id="GO:0098719">
    <property type="term" value="P:sodium ion import across plasma membrane"/>
    <property type="evidence" value="ECO:0007669"/>
    <property type="project" value="TreeGrafter"/>
</dbReference>
<dbReference type="PANTHER" id="PTHR10110:SF86">
    <property type="entry name" value="SODIUM_HYDROGEN EXCHANGER 7"/>
    <property type="match status" value="1"/>
</dbReference>
<feature type="transmembrane region" description="Helical" evidence="10">
    <location>
        <begin position="54"/>
        <end position="71"/>
    </location>
</feature>
<evidence type="ECO:0000256" key="6">
    <source>
        <dbReference type="ARBA" id="ARBA00023053"/>
    </source>
</evidence>
<evidence type="ECO:0000256" key="4">
    <source>
        <dbReference type="ARBA" id="ARBA00022692"/>
    </source>
</evidence>
<proteinExistence type="predicted"/>
<evidence type="ECO:0000256" key="1">
    <source>
        <dbReference type="ARBA" id="ARBA00004651"/>
    </source>
</evidence>
<feature type="transmembrane region" description="Helical" evidence="10">
    <location>
        <begin position="237"/>
        <end position="254"/>
    </location>
</feature>
<protein>
    <submittedName>
        <fullName evidence="12">Monovalent cation:H+ antiporter, CPA1 family</fullName>
    </submittedName>
</protein>
<keyword evidence="9" id="KW-0739">Sodium transport</keyword>
<feature type="transmembrane region" description="Helical" evidence="10">
    <location>
        <begin position="185"/>
        <end position="202"/>
    </location>
</feature>
<keyword evidence="6" id="KW-0915">Sodium</keyword>
<dbReference type="GO" id="GO:0051453">
    <property type="term" value="P:regulation of intracellular pH"/>
    <property type="evidence" value="ECO:0007669"/>
    <property type="project" value="TreeGrafter"/>
</dbReference>
<feature type="transmembrane region" description="Helical" evidence="10">
    <location>
        <begin position="275"/>
        <end position="294"/>
    </location>
</feature>
<evidence type="ECO:0000256" key="7">
    <source>
        <dbReference type="ARBA" id="ARBA00023065"/>
    </source>
</evidence>
<dbReference type="Proteomes" id="UP000199318">
    <property type="component" value="Unassembled WGS sequence"/>
</dbReference>
<dbReference type="AlphaFoldDB" id="A0A1H9V090"/>
<evidence type="ECO:0000259" key="11">
    <source>
        <dbReference type="Pfam" id="PF00999"/>
    </source>
</evidence>
<comment type="caution">
    <text evidence="12">The sequence shown here is derived from an EMBL/GenBank/DDBJ whole genome shotgun (WGS) entry which is preliminary data.</text>
</comment>
<feature type="domain" description="Cation/H+ exchanger transmembrane" evidence="11">
    <location>
        <begin position="8"/>
        <end position="388"/>
    </location>
</feature>
<dbReference type="OrthoDB" id="9809206at2"/>
<feature type="transmembrane region" description="Helical" evidence="10">
    <location>
        <begin position="214"/>
        <end position="231"/>
    </location>
</feature>
<dbReference type="PANTHER" id="PTHR10110">
    <property type="entry name" value="SODIUM/HYDROGEN EXCHANGER"/>
    <property type="match status" value="1"/>
</dbReference>
<dbReference type="Gene3D" id="1.20.1530.20">
    <property type="match status" value="1"/>
</dbReference>
<feature type="transmembrane region" description="Helical" evidence="10">
    <location>
        <begin position="29"/>
        <end position="48"/>
    </location>
</feature>
<evidence type="ECO:0000256" key="5">
    <source>
        <dbReference type="ARBA" id="ARBA00022989"/>
    </source>
</evidence>
<name>A0A1H9V090_9BACI</name>
<comment type="subcellular location">
    <subcellularLocation>
        <location evidence="1">Cell membrane</location>
        <topology evidence="1">Multi-pass membrane protein</topology>
    </subcellularLocation>
</comment>
<dbReference type="InterPro" id="IPR038770">
    <property type="entry name" value="Na+/solute_symporter_sf"/>
</dbReference>
<dbReference type="GO" id="GO:0015385">
    <property type="term" value="F:sodium:proton antiporter activity"/>
    <property type="evidence" value="ECO:0007669"/>
    <property type="project" value="InterPro"/>
</dbReference>
<keyword evidence="13" id="KW-1185">Reference proteome</keyword>
<evidence type="ECO:0000256" key="2">
    <source>
        <dbReference type="ARBA" id="ARBA00022448"/>
    </source>
</evidence>
<dbReference type="GO" id="GO:0015386">
    <property type="term" value="F:potassium:proton antiporter activity"/>
    <property type="evidence" value="ECO:0007669"/>
    <property type="project" value="TreeGrafter"/>
</dbReference>
<organism evidence="12 13">
    <name type="scientific">Salisediminibacterium halotolerans</name>
    <dbReference type="NCBI Taxonomy" id="517425"/>
    <lineage>
        <taxon>Bacteria</taxon>
        <taxon>Bacillati</taxon>
        <taxon>Bacillota</taxon>
        <taxon>Bacilli</taxon>
        <taxon>Bacillales</taxon>
        <taxon>Bacillaceae</taxon>
        <taxon>Salisediminibacterium</taxon>
    </lineage>
</organism>